<name>A0A1I3PUB6_9PLAN</name>
<feature type="region of interest" description="Disordered" evidence="1">
    <location>
        <begin position="52"/>
        <end position="108"/>
    </location>
</feature>
<keyword evidence="3" id="KW-1185">Reference proteome</keyword>
<protein>
    <submittedName>
        <fullName evidence="2">Uncharacterized protein</fullName>
    </submittedName>
</protein>
<feature type="compositionally biased region" description="Basic and acidic residues" evidence="1">
    <location>
        <begin position="84"/>
        <end position="93"/>
    </location>
</feature>
<organism evidence="2 3">
    <name type="scientific">Planctomicrobium piriforme</name>
    <dbReference type="NCBI Taxonomy" id="1576369"/>
    <lineage>
        <taxon>Bacteria</taxon>
        <taxon>Pseudomonadati</taxon>
        <taxon>Planctomycetota</taxon>
        <taxon>Planctomycetia</taxon>
        <taxon>Planctomycetales</taxon>
        <taxon>Planctomycetaceae</taxon>
        <taxon>Planctomicrobium</taxon>
    </lineage>
</organism>
<dbReference type="RefSeq" id="WP_139228607.1">
    <property type="nucleotide sequence ID" value="NZ_FOQD01000017.1"/>
</dbReference>
<evidence type="ECO:0000313" key="3">
    <source>
        <dbReference type="Proteomes" id="UP000199518"/>
    </source>
</evidence>
<dbReference type="AlphaFoldDB" id="A0A1I3PUB6"/>
<dbReference type="EMBL" id="FOQD01000017">
    <property type="protein sequence ID" value="SFJ25163.1"/>
    <property type="molecule type" value="Genomic_DNA"/>
</dbReference>
<sequence length="108" mass="12131">MTWKQMTTRWLEFGNQARGRLSQWRAKSPQLSAAERHQRIVQIQQERGVGFAQAEQDFESGANEQRGIEDTYAAKSASPSVELPKIEAGRWDDDGGTSPVPRVSAEKD</sequence>
<reference evidence="3" key="1">
    <citation type="submission" date="2016-10" db="EMBL/GenBank/DDBJ databases">
        <authorList>
            <person name="Varghese N."/>
            <person name="Submissions S."/>
        </authorList>
    </citation>
    <scope>NUCLEOTIDE SEQUENCE [LARGE SCALE GENOMIC DNA]</scope>
    <source>
        <strain evidence="3">DSM 26348</strain>
    </source>
</reference>
<gene>
    <name evidence="2" type="ORF">SAMN05421753_11743</name>
</gene>
<dbReference type="STRING" id="1576369.SAMN05421753_11743"/>
<dbReference type="Proteomes" id="UP000199518">
    <property type="component" value="Unassembled WGS sequence"/>
</dbReference>
<accession>A0A1I3PUB6</accession>
<evidence type="ECO:0000313" key="2">
    <source>
        <dbReference type="EMBL" id="SFJ25163.1"/>
    </source>
</evidence>
<evidence type="ECO:0000256" key="1">
    <source>
        <dbReference type="SAM" id="MobiDB-lite"/>
    </source>
</evidence>
<proteinExistence type="predicted"/>